<proteinExistence type="predicted"/>
<dbReference type="EMBL" id="JAVREM010000045">
    <property type="protein sequence ID" value="MDT0321683.1"/>
    <property type="molecule type" value="Genomic_DNA"/>
</dbReference>
<dbReference type="Proteomes" id="UP001183420">
    <property type="component" value="Unassembled WGS sequence"/>
</dbReference>
<sequence>MRRVFAHPGPLVAVSLFVLVGCGTEEPSAPLGASVVEEPVYEGTAVGVLESGDEGPRLCWAMMESMPPQCAGGVEVVGWDWSGLDAESQLGTTWGSYDVVGTWDGERFTLTEPPTAPSPPPAPEDTFEAPCPEPEGGWEPVDRALVEDGAAGEVIADASTIDTYAGGWVDERADTTIVTVTFTDDPAPYEERLRELWDGPLCLTTAERNYAELVAIQEDLVAEFPEVDSAGVDDTRNAVAATVLVVTPALEAALAERFGEGAVVLDGMLSPVE</sequence>
<evidence type="ECO:0000256" key="1">
    <source>
        <dbReference type="SAM" id="MobiDB-lite"/>
    </source>
</evidence>
<name>A0ABU2LVS3_9ACTN</name>
<protein>
    <recommendedName>
        <fullName evidence="4">Septum formation-related domain-containing protein</fullName>
    </recommendedName>
</protein>
<comment type="caution">
    <text evidence="2">The sequence shown here is derived from an EMBL/GenBank/DDBJ whole genome shotgun (WGS) entry which is preliminary data.</text>
</comment>
<gene>
    <name evidence="2" type="ORF">RNC47_25460</name>
</gene>
<reference evidence="3" key="1">
    <citation type="submission" date="2023-07" db="EMBL/GenBank/DDBJ databases">
        <title>30 novel species of actinomycetes from the DSMZ collection.</title>
        <authorList>
            <person name="Nouioui I."/>
        </authorList>
    </citation>
    <scope>NUCLEOTIDE SEQUENCE [LARGE SCALE GENOMIC DNA]</scope>
    <source>
        <strain evidence="3">DSM 44918</strain>
    </source>
</reference>
<evidence type="ECO:0000313" key="2">
    <source>
        <dbReference type="EMBL" id="MDT0321683.1"/>
    </source>
</evidence>
<evidence type="ECO:0000313" key="3">
    <source>
        <dbReference type="Proteomes" id="UP001183420"/>
    </source>
</evidence>
<feature type="region of interest" description="Disordered" evidence="1">
    <location>
        <begin position="108"/>
        <end position="137"/>
    </location>
</feature>
<organism evidence="2 3">
    <name type="scientific">Streptomyces millisiae</name>
    <dbReference type="NCBI Taxonomy" id="3075542"/>
    <lineage>
        <taxon>Bacteria</taxon>
        <taxon>Bacillati</taxon>
        <taxon>Actinomycetota</taxon>
        <taxon>Actinomycetes</taxon>
        <taxon>Kitasatosporales</taxon>
        <taxon>Streptomycetaceae</taxon>
        <taxon>Streptomyces</taxon>
    </lineage>
</organism>
<evidence type="ECO:0008006" key="4">
    <source>
        <dbReference type="Google" id="ProtNLM"/>
    </source>
</evidence>
<keyword evidence="3" id="KW-1185">Reference proteome</keyword>
<dbReference type="PROSITE" id="PS51257">
    <property type="entry name" value="PROKAR_LIPOPROTEIN"/>
    <property type="match status" value="1"/>
</dbReference>
<feature type="compositionally biased region" description="Pro residues" evidence="1">
    <location>
        <begin position="114"/>
        <end position="123"/>
    </location>
</feature>
<accession>A0ABU2LVS3</accession>
<dbReference type="RefSeq" id="WP_311601917.1">
    <property type="nucleotide sequence ID" value="NZ_JAVREM010000045.1"/>
</dbReference>